<dbReference type="Gene3D" id="2.20.25.20">
    <property type="match status" value="1"/>
</dbReference>
<dbReference type="Gramene" id="rna9590">
    <property type="protein sequence ID" value="RHN73734.1"/>
    <property type="gene ID" value="gene9590"/>
</dbReference>
<dbReference type="FunFam" id="3.30.40.10:FF:000230">
    <property type="entry name" value="RBR-type E3 ubiquitin transferase"/>
    <property type="match status" value="1"/>
</dbReference>
<dbReference type="UniPathway" id="UPA00143"/>
<comment type="catalytic activity">
    <reaction evidence="1">
        <text>[E2 ubiquitin-conjugating enzyme]-S-ubiquitinyl-L-cysteine + [acceptor protein]-L-lysine = [E2 ubiquitin-conjugating enzyme]-L-cysteine + [acceptor protein]-N(6)-ubiquitinyl-L-lysine.</text>
        <dbReference type="EC" id="2.3.2.31"/>
    </reaction>
</comment>
<keyword evidence="8" id="KW-0479">Metal-binding</keyword>
<dbReference type="CDD" id="cd22582">
    <property type="entry name" value="BRcat_RBR_unk"/>
    <property type="match status" value="1"/>
</dbReference>
<dbReference type="PANTHER" id="PTHR11685">
    <property type="entry name" value="RBR FAMILY RING FINGER AND IBR DOMAIN-CONTAINING"/>
    <property type="match status" value="1"/>
</dbReference>
<name>A0A396J9M7_MEDTR</name>
<feature type="domain" description="RING-type" evidence="16">
    <location>
        <begin position="65"/>
        <end position="288"/>
    </location>
</feature>
<comment type="pathway">
    <text evidence="4">Protein modification; protein ubiquitination.</text>
</comment>
<evidence type="ECO:0000256" key="8">
    <source>
        <dbReference type="ARBA" id="ARBA00022723"/>
    </source>
</evidence>
<dbReference type="GO" id="GO:0008270">
    <property type="term" value="F:zinc ion binding"/>
    <property type="evidence" value="ECO:0007669"/>
    <property type="project" value="UniProtKB-KW"/>
</dbReference>
<evidence type="ECO:0000259" key="15">
    <source>
        <dbReference type="PROSITE" id="PS50089"/>
    </source>
</evidence>
<evidence type="ECO:0000256" key="5">
    <source>
        <dbReference type="ARBA" id="ARBA00005884"/>
    </source>
</evidence>
<dbReference type="EC" id="2.3.2.31" evidence="6"/>
<dbReference type="PROSITE" id="PS00518">
    <property type="entry name" value="ZF_RING_1"/>
    <property type="match status" value="1"/>
</dbReference>
<keyword evidence="14" id="KW-0472">Membrane</keyword>
<dbReference type="PROSITE" id="PS50089">
    <property type="entry name" value="ZF_RING_2"/>
    <property type="match status" value="1"/>
</dbReference>
<evidence type="ECO:0000256" key="7">
    <source>
        <dbReference type="ARBA" id="ARBA00022679"/>
    </source>
</evidence>
<evidence type="ECO:0000256" key="6">
    <source>
        <dbReference type="ARBA" id="ARBA00012251"/>
    </source>
</evidence>
<keyword evidence="9" id="KW-0677">Repeat</keyword>
<dbReference type="InterPro" id="IPR002867">
    <property type="entry name" value="IBR_dom"/>
</dbReference>
<evidence type="ECO:0000256" key="3">
    <source>
        <dbReference type="ARBA" id="ARBA00003976"/>
    </source>
</evidence>
<comment type="similarity">
    <text evidence="5">Belongs to the RBR family. Ariadne subfamily.</text>
</comment>
<dbReference type="AlphaFoldDB" id="A0A396J9M7"/>
<dbReference type="Gene3D" id="1.20.120.1750">
    <property type="match status" value="1"/>
</dbReference>
<sequence>MVLDNIKKKRRRSSFHGRRPTLSIFQHPKYLCYHLPFICRRRKGLNRKGNNNTEKGECASSSKDELFFCEICTDMKTMKDVFCINGCSHSYCSDCVAMYIGSKLKDNIINIRCPFSGCSGLLESDYCQSILPAEVFDRWGNASCEVLIDDSEKFYCPFADCSALLINDETEAVMKAECPYCERMFCAQCKVPWHEGIECSEFETLNADEREKEDVMLVGLAKDKKWMRCPNCRIYVAKSHGCNSMKCRLPFLFNILLLCDFMNIVPKIIIIMIMFHSDDLYIFCSILTEV</sequence>
<dbReference type="SMART" id="SM00647">
    <property type="entry name" value="IBR"/>
    <property type="match status" value="1"/>
</dbReference>
<evidence type="ECO:0000256" key="4">
    <source>
        <dbReference type="ARBA" id="ARBA00004906"/>
    </source>
</evidence>
<dbReference type="InterPro" id="IPR013083">
    <property type="entry name" value="Znf_RING/FYVE/PHD"/>
</dbReference>
<evidence type="ECO:0000313" key="17">
    <source>
        <dbReference type="EMBL" id="RHN73734.1"/>
    </source>
</evidence>
<keyword evidence="10 13" id="KW-0863">Zinc-finger</keyword>
<dbReference type="InterPro" id="IPR031127">
    <property type="entry name" value="E3_UB_ligase_RBR"/>
</dbReference>
<evidence type="ECO:0000259" key="16">
    <source>
        <dbReference type="PROSITE" id="PS51873"/>
    </source>
</evidence>
<evidence type="ECO:0000256" key="13">
    <source>
        <dbReference type="PROSITE-ProRule" id="PRU00175"/>
    </source>
</evidence>
<dbReference type="Gene3D" id="3.30.40.10">
    <property type="entry name" value="Zinc/RING finger domain, C3HC4 (zinc finger)"/>
    <property type="match status" value="1"/>
</dbReference>
<accession>A0A396J9M7</accession>
<dbReference type="InterPro" id="IPR001841">
    <property type="entry name" value="Znf_RING"/>
</dbReference>
<keyword evidence="14" id="KW-1133">Transmembrane helix</keyword>
<evidence type="ECO:0000256" key="12">
    <source>
        <dbReference type="ARBA" id="ARBA00022833"/>
    </source>
</evidence>
<dbReference type="InterPro" id="IPR017907">
    <property type="entry name" value="Znf_RING_CS"/>
</dbReference>
<evidence type="ECO:0000256" key="9">
    <source>
        <dbReference type="ARBA" id="ARBA00022737"/>
    </source>
</evidence>
<dbReference type="PROSITE" id="PS51873">
    <property type="entry name" value="TRIAD"/>
    <property type="match status" value="1"/>
</dbReference>
<evidence type="ECO:0000256" key="11">
    <source>
        <dbReference type="ARBA" id="ARBA00022786"/>
    </source>
</evidence>
<proteinExistence type="inferred from homology"/>
<keyword evidence="7" id="KW-0808">Transferase</keyword>
<dbReference type="InterPro" id="IPR044066">
    <property type="entry name" value="TRIAD_supradom"/>
</dbReference>
<evidence type="ECO:0000256" key="1">
    <source>
        <dbReference type="ARBA" id="ARBA00001798"/>
    </source>
</evidence>
<comment type="function">
    <text evidence="3">Might act as an E3 ubiquitin-protein ligase, or as part of E3 complex, which accepts ubiquitin from specific E2 ubiquitin-conjugating enzymes and then transfers it to substrates.</text>
</comment>
<protein>
    <recommendedName>
        <fullName evidence="6">RBR-type E3 ubiquitin transferase</fullName>
        <ecNumber evidence="6">2.3.2.31</ecNumber>
    </recommendedName>
</protein>
<dbReference type="GO" id="GO:0016567">
    <property type="term" value="P:protein ubiquitination"/>
    <property type="evidence" value="ECO:0007669"/>
    <property type="project" value="UniProtKB-UniPathway"/>
</dbReference>
<feature type="transmembrane region" description="Helical" evidence="14">
    <location>
        <begin position="251"/>
        <end position="275"/>
    </location>
</feature>
<comment type="caution">
    <text evidence="17">The sequence shown here is derived from an EMBL/GenBank/DDBJ whole genome shotgun (WGS) entry which is preliminary data.</text>
</comment>
<dbReference type="Pfam" id="PF01485">
    <property type="entry name" value="IBR"/>
    <property type="match status" value="1"/>
</dbReference>
<evidence type="ECO:0000256" key="10">
    <source>
        <dbReference type="ARBA" id="ARBA00022771"/>
    </source>
</evidence>
<keyword evidence="12" id="KW-0862">Zinc</keyword>
<evidence type="ECO:0000256" key="2">
    <source>
        <dbReference type="ARBA" id="ARBA00001947"/>
    </source>
</evidence>
<organism evidence="17">
    <name type="scientific">Medicago truncatula</name>
    <name type="common">Barrel medic</name>
    <name type="synonym">Medicago tribuloides</name>
    <dbReference type="NCBI Taxonomy" id="3880"/>
    <lineage>
        <taxon>Eukaryota</taxon>
        <taxon>Viridiplantae</taxon>
        <taxon>Streptophyta</taxon>
        <taxon>Embryophyta</taxon>
        <taxon>Tracheophyta</taxon>
        <taxon>Spermatophyta</taxon>
        <taxon>Magnoliopsida</taxon>
        <taxon>eudicotyledons</taxon>
        <taxon>Gunneridae</taxon>
        <taxon>Pentapetalae</taxon>
        <taxon>rosids</taxon>
        <taxon>fabids</taxon>
        <taxon>Fabales</taxon>
        <taxon>Fabaceae</taxon>
        <taxon>Papilionoideae</taxon>
        <taxon>50 kb inversion clade</taxon>
        <taxon>NPAAA clade</taxon>
        <taxon>Hologalegina</taxon>
        <taxon>IRL clade</taxon>
        <taxon>Trifolieae</taxon>
        <taxon>Medicago</taxon>
    </lineage>
</organism>
<dbReference type="EMBL" id="PSQE01000002">
    <property type="protein sequence ID" value="RHN73734.1"/>
    <property type="molecule type" value="Genomic_DNA"/>
</dbReference>
<keyword evidence="11" id="KW-0833">Ubl conjugation pathway</keyword>
<dbReference type="SUPFAM" id="SSF57850">
    <property type="entry name" value="RING/U-box"/>
    <property type="match status" value="3"/>
</dbReference>
<comment type="cofactor">
    <cofactor evidence="2">
        <name>Zn(2+)</name>
        <dbReference type="ChEBI" id="CHEBI:29105"/>
    </cofactor>
</comment>
<dbReference type="GO" id="GO:0061630">
    <property type="term" value="F:ubiquitin protein ligase activity"/>
    <property type="evidence" value="ECO:0007669"/>
    <property type="project" value="UniProtKB-EC"/>
</dbReference>
<gene>
    <name evidence="17" type="ORF">MtrunA17_Chr2g0301741</name>
</gene>
<evidence type="ECO:0000256" key="14">
    <source>
        <dbReference type="SAM" id="Phobius"/>
    </source>
</evidence>
<feature type="domain" description="RING-type" evidence="15">
    <location>
        <begin position="69"/>
        <end position="114"/>
    </location>
</feature>
<dbReference type="Proteomes" id="UP000265566">
    <property type="component" value="Chromosome 2"/>
</dbReference>
<keyword evidence="14" id="KW-0812">Transmembrane</keyword>
<reference evidence="17" key="1">
    <citation type="journal article" date="2018" name="Nat. Plants">
        <title>Whole-genome landscape of Medicago truncatula symbiotic genes.</title>
        <authorList>
            <person name="Pecrix Y."/>
            <person name="Gamas P."/>
            <person name="Carrere S."/>
        </authorList>
    </citation>
    <scope>NUCLEOTIDE SEQUENCE</scope>
    <source>
        <tissue evidence="17">Leaves</tissue>
    </source>
</reference>